<dbReference type="RefSeq" id="WP_200985126.1">
    <property type="nucleotide sequence ID" value="NZ_MK318968.1"/>
</dbReference>
<evidence type="ECO:0000313" key="2">
    <source>
        <dbReference type="EMBL" id="QCL09498.1"/>
    </source>
</evidence>
<geneLocation type="plasmid" evidence="2">
    <name>pColt5.8a</name>
</geneLocation>
<dbReference type="EMBL" id="MK318971">
    <property type="protein sequence ID" value="QCL09498.1"/>
    <property type="molecule type" value="Genomic_DNA"/>
</dbReference>
<proteinExistence type="predicted"/>
<dbReference type="EMBL" id="MK318968">
    <property type="protein sequence ID" value="QCL09117.1"/>
    <property type="molecule type" value="Genomic_DNA"/>
</dbReference>
<reference evidence="2" key="1">
    <citation type="submission" date="2018-12" db="EMBL/GenBank/DDBJ databases">
        <title>Three Rhizobium rhizogenes strains isolated from the same crown gall tumor carry diverse plasmids.</title>
        <authorList>
            <person name="Pulawska J."/>
            <person name="Kuzmanovic N."/>
        </authorList>
    </citation>
    <scope>NUCLEOTIDE SEQUENCE</scope>
    <source>
        <strain evidence="1">C5.7</strain>
        <strain evidence="2">Colt5.8</strain>
        <plasmid evidence="1">pC5.7b</plasmid>
        <plasmid evidence="2">pColt5.8a</plasmid>
    </source>
</reference>
<protein>
    <submittedName>
        <fullName evidence="2">Uncharacterized protein</fullName>
    </submittedName>
</protein>
<gene>
    <name evidence="1" type="ORF">pC5.7b_250</name>
    <name evidence="2" type="ORF">pC5.8a_6</name>
</gene>
<accession>A0A7S4ZRJ8</accession>
<evidence type="ECO:0000313" key="1">
    <source>
        <dbReference type="EMBL" id="QCL09117.1"/>
    </source>
</evidence>
<name>A0A7S4ZRJ8_RHIRH</name>
<sequence>METVTIDNRSDFLQWAIERARQIVSEQGTSLALAARDMDEKRIGEAGNALGQAIADSMIEVFDGLITS</sequence>
<keyword evidence="2" id="KW-0614">Plasmid</keyword>
<geneLocation type="plasmid" evidence="1">
    <name>pC5.7b</name>
</geneLocation>
<dbReference type="AlphaFoldDB" id="A0A7S4ZRJ8"/>
<organism evidence="2">
    <name type="scientific">Rhizobium rhizogenes</name>
    <name type="common">Agrobacterium rhizogenes</name>
    <dbReference type="NCBI Taxonomy" id="359"/>
    <lineage>
        <taxon>Bacteria</taxon>
        <taxon>Pseudomonadati</taxon>
        <taxon>Pseudomonadota</taxon>
        <taxon>Alphaproteobacteria</taxon>
        <taxon>Hyphomicrobiales</taxon>
        <taxon>Rhizobiaceae</taxon>
        <taxon>Rhizobium/Agrobacterium group</taxon>
        <taxon>Rhizobium</taxon>
    </lineage>
</organism>